<reference evidence="1 2" key="1">
    <citation type="submission" date="2015-01" db="EMBL/GenBank/DDBJ databases">
        <title>Evolution of Trichinella species and genotypes.</title>
        <authorList>
            <person name="Korhonen P.K."/>
            <person name="Edoardo P."/>
            <person name="Giuseppe L.R."/>
            <person name="Gasser R.B."/>
        </authorList>
    </citation>
    <scope>NUCLEOTIDE SEQUENCE [LARGE SCALE GENOMIC DNA]</scope>
    <source>
        <strain evidence="1">ISS1980</strain>
    </source>
</reference>
<gene>
    <name evidence="1" type="ORF">T10_4340</name>
</gene>
<dbReference type="Proteomes" id="UP000054843">
    <property type="component" value="Unassembled WGS sequence"/>
</dbReference>
<evidence type="ECO:0000313" key="2">
    <source>
        <dbReference type="Proteomes" id="UP000054843"/>
    </source>
</evidence>
<accession>A0A0V1M2V1</accession>
<name>A0A0V1M2V1_9BILA</name>
<organism evidence="1 2">
    <name type="scientific">Trichinella papuae</name>
    <dbReference type="NCBI Taxonomy" id="268474"/>
    <lineage>
        <taxon>Eukaryota</taxon>
        <taxon>Metazoa</taxon>
        <taxon>Ecdysozoa</taxon>
        <taxon>Nematoda</taxon>
        <taxon>Enoplea</taxon>
        <taxon>Dorylaimia</taxon>
        <taxon>Trichinellida</taxon>
        <taxon>Trichinellidae</taxon>
        <taxon>Trichinella</taxon>
    </lineage>
</organism>
<dbReference type="OrthoDB" id="5939037at2759"/>
<sequence length="102" mass="10956">MAYGENGKKWLVNCLLDSASEKSLIRTDVTDELQLRGTLSVVTVRGVHGLSARVRCHVLGSLAASLLGGSGPASNQEMHQSLHHLPEARRSSILSIDERPVA</sequence>
<keyword evidence="2" id="KW-1185">Reference proteome</keyword>
<proteinExistence type="predicted"/>
<comment type="caution">
    <text evidence="1">The sequence shown here is derived from an EMBL/GenBank/DDBJ whole genome shotgun (WGS) entry which is preliminary data.</text>
</comment>
<dbReference type="EMBL" id="JYDO01000284">
    <property type="protein sequence ID" value="KRZ65884.1"/>
    <property type="molecule type" value="Genomic_DNA"/>
</dbReference>
<protein>
    <recommendedName>
        <fullName evidence="3">Peptidase A2 domain-containing protein</fullName>
    </recommendedName>
</protein>
<evidence type="ECO:0000313" key="1">
    <source>
        <dbReference type="EMBL" id="KRZ65884.1"/>
    </source>
</evidence>
<dbReference type="AlphaFoldDB" id="A0A0V1M2V1"/>
<evidence type="ECO:0008006" key="3">
    <source>
        <dbReference type="Google" id="ProtNLM"/>
    </source>
</evidence>